<dbReference type="Gene3D" id="3.30.1490.10">
    <property type="match status" value="1"/>
</dbReference>
<keyword evidence="3 6" id="KW-0687">Ribonucleoprotein</keyword>
<name>A0ABU1RV04_9GAMM</name>
<evidence type="ECO:0000313" key="8">
    <source>
        <dbReference type="EMBL" id="MDR6842605.1"/>
    </source>
</evidence>
<reference evidence="8 9" key="1">
    <citation type="submission" date="2023-07" db="EMBL/GenBank/DDBJ databases">
        <title>Sorghum-associated microbial communities from plants grown in Nebraska, USA.</title>
        <authorList>
            <person name="Schachtman D."/>
        </authorList>
    </citation>
    <scope>NUCLEOTIDE SEQUENCE [LARGE SCALE GENOMIC DNA]</scope>
    <source>
        <strain evidence="8 9">BE107</strain>
    </source>
</reference>
<sequence>MTDPIADMLVRIKNAAAVGKPTVKMPSSNIKVAIAGVLKAEGYIADSRVNTVDNKPQLEIVLKYFEGKPVIERLTRVSRSGLRKYSGKADLPKVLDGLGVAIISTSKGIMTDSQARQHGVGGEVLCFVA</sequence>
<dbReference type="InterPro" id="IPR035987">
    <property type="entry name" value="Ribosomal_uS8_sf"/>
</dbReference>
<evidence type="ECO:0000256" key="7">
    <source>
        <dbReference type="RuleBase" id="RU003660"/>
    </source>
</evidence>
<keyword evidence="6" id="KW-0694">RNA-binding</keyword>
<protein>
    <recommendedName>
        <fullName evidence="4 6">Small ribosomal subunit protein uS8</fullName>
    </recommendedName>
</protein>
<evidence type="ECO:0000313" key="9">
    <source>
        <dbReference type="Proteomes" id="UP001254759"/>
    </source>
</evidence>
<accession>A0ABU1RV04</accession>
<keyword evidence="2 6" id="KW-0689">Ribosomal protein</keyword>
<dbReference type="InterPro" id="IPR000630">
    <property type="entry name" value="Ribosomal_uS8"/>
</dbReference>
<dbReference type="SUPFAM" id="SSF56047">
    <property type="entry name" value="Ribosomal protein S8"/>
    <property type="match status" value="1"/>
</dbReference>
<dbReference type="NCBIfam" id="NF001109">
    <property type="entry name" value="PRK00136.1"/>
    <property type="match status" value="1"/>
</dbReference>
<comment type="caution">
    <text evidence="8">The sequence shown here is derived from an EMBL/GenBank/DDBJ whole genome shotgun (WGS) entry which is preliminary data.</text>
</comment>
<evidence type="ECO:0000256" key="2">
    <source>
        <dbReference type="ARBA" id="ARBA00022980"/>
    </source>
</evidence>
<comment type="similarity">
    <text evidence="1 6 7">Belongs to the universal ribosomal protein uS8 family.</text>
</comment>
<dbReference type="Gene3D" id="3.30.1370.30">
    <property type="match status" value="1"/>
</dbReference>
<evidence type="ECO:0000256" key="1">
    <source>
        <dbReference type="ARBA" id="ARBA00006471"/>
    </source>
</evidence>
<dbReference type="HAMAP" id="MF_01302_B">
    <property type="entry name" value="Ribosomal_uS8_B"/>
    <property type="match status" value="1"/>
</dbReference>
<comment type="subunit">
    <text evidence="5 6">Part of the 30S ribosomal subunit. Contacts proteins S5 and S12.</text>
</comment>
<organism evidence="8 9">
    <name type="scientific">Pseudoxanthomonas sacheonensis</name>
    <dbReference type="NCBI Taxonomy" id="443615"/>
    <lineage>
        <taxon>Bacteria</taxon>
        <taxon>Pseudomonadati</taxon>
        <taxon>Pseudomonadota</taxon>
        <taxon>Gammaproteobacteria</taxon>
        <taxon>Lysobacterales</taxon>
        <taxon>Lysobacteraceae</taxon>
        <taxon>Pseudoxanthomonas</taxon>
    </lineage>
</organism>
<dbReference type="PROSITE" id="PS00053">
    <property type="entry name" value="RIBOSOMAL_S8"/>
    <property type="match status" value="1"/>
</dbReference>
<evidence type="ECO:0000256" key="5">
    <source>
        <dbReference type="ARBA" id="ARBA00046740"/>
    </source>
</evidence>
<keyword evidence="9" id="KW-1185">Reference proteome</keyword>
<evidence type="ECO:0000256" key="4">
    <source>
        <dbReference type="ARBA" id="ARBA00035258"/>
    </source>
</evidence>
<comment type="function">
    <text evidence="6">One of the primary rRNA binding proteins, it binds directly to 16S rRNA central domain where it helps coordinate assembly of the platform of the 30S subunit.</text>
</comment>
<dbReference type="PANTHER" id="PTHR11758">
    <property type="entry name" value="40S RIBOSOMAL PROTEIN S15A"/>
    <property type="match status" value="1"/>
</dbReference>
<dbReference type="Pfam" id="PF00410">
    <property type="entry name" value="Ribosomal_S8"/>
    <property type="match status" value="1"/>
</dbReference>
<proteinExistence type="inferred from homology"/>
<gene>
    <name evidence="6" type="primary">rpsH</name>
    <name evidence="8" type="ORF">J2W94_002899</name>
</gene>
<evidence type="ECO:0000256" key="6">
    <source>
        <dbReference type="HAMAP-Rule" id="MF_01302"/>
    </source>
</evidence>
<evidence type="ECO:0000256" key="3">
    <source>
        <dbReference type="ARBA" id="ARBA00023274"/>
    </source>
</evidence>
<dbReference type="InterPro" id="IPR047863">
    <property type="entry name" value="Ribosomal_uS8_CS"/>
</dbReference>
<dbReference type="Proteomes" id="UP001254759">
    <property type="component" value="Unassembled WGS sequence"/>
</dbReference>
<dbReference type="EMBL" id="JAVDTT010000003">
    <property type="protein sequence ID" value="MDR6842605.1"/>
    <property type="molecule type" value="Genomic_DNA"/>
</dbReference>
<dbReference type="GO" id="GO:0005840">
    <property type="term" value="C:ribosome"/>
    <property type="evidence" value="ECO:0007669"/>
    <property type="project" value="UniProtKB-KW"/>
</dbReference>
<keyword evidence="6" id="KW-0699">rRNA-binding</keyword>